<dbReference type="InterPro" id="IPR052552">
    <property type="entry name" value="YeaO-like"/>
</dbReference>
<dbReference type="RefSeq" id="WP_012812553.1">
    <property type="nucleotide sequence ID" value="NZ_BDEV01000016.1"/>
</dbReference>
<dbReference type="PANTHER" id="PTHR36849:SF1">
    <property type="entry name" value="CYTOPLASMIC PROTEIN"/>
    <property type="match status" value="1"/>
</dbReference>
<evidence type="ECO:0000313" key="2">
    <source>
        <dbReference type="Proteomes" id="UP000287385"/>
    </source>
</evidence>
<gene>
    <name evidence="1" type="ORF">NBRC3278_0521</name>
</gene>
<keyword evidence="2" id="KW-1185">Reference proteome</keyword>
<dbReference type="PANTHER" id="PTHR36849">
    <property type="entry name" value="CYTOPLASMIC PROTEIN-RELATED"/>
    <property type="match status" value="1"/>
</dbReference>
<evidence type="ECO:0008006" key="3">
    <source>
        <dbReference type="Google" id="ProtNLM"/>
    </source>
</evidence>
<dbReference type="AlphaFoldDB" id="A0A401X0R0"/>
<protein>
    <recommendedName>
        <fullName evidence="3">Uroporphyrin-III C-methyltransferase</fullName>
    </recommendedName>
</protein>
<dbReference type="Proteomes" id="UP000287385">
    <property type="component" value="Unassembled WGS sequence"/>
</dbReference>
<proteinExistence type="predicted"/>
<comment type="caution">
    <text evidence="1">The sequence shown here is derived from an EMBL/GenBank/DDBJ whole genome shotgun (WGS) entry which is preliminary data.</text>
</comment>
<reference evidence="1 2" key="1">
    <citation type="submission" date="2016-06" db="EMBL/GenBank/DDBJ databases">
        <title>Acetobacter pasteurianus NBRC 3278 whole genome sequencing project.</title>
        <authorList>
            <person name="Matsutani M."/>
            <person name="Shiwa Y."/>
            <person name="Okamoto-Kainuma A."/>
            <person name="Ishikawa M."/>
            <person name="Koizumi Y."/>
            <person name="Yoshikawa H."/>
            <person name="Yakushi T."/>
            <person name="Matsushita K."/>
        </authorList>
    </citation>
    <scope>NUCLEOTIDE SEQUENCE [LARGE SCALE GENOMIC DNA]</scope>
    <source>
        <strain evidence="1 2">NBRC 3278</strain>
    </source>
</reference>
<accession>A0A401X0R0</accession>
<sequence>MPHQPDIRIRRVYEAAQPDDGARVLVDRLWPRGISKERAALTLWLKDIAPSTALRQWFAHDPAKWEGFCQRYTAELNANPQAVHQLEDLARKGRITLLFGARDVAHNEAVVLAAYMAAHLHKKPRTPPAGEQSGKRGKTL</sequence>
<evidence type="ECO:0000313" key="1">
    <source>
        <dbReference type="EMBL" id="GCD61428.1"/>
    </source>
</evidence>
<name>A0A401X0R0_ACEPA</name>
<organism evidence="1 2">
    <name type="scientific">Acetobacter pasteurianus NBRC 3278</name>
    <dbReference type="NCBI Taxonomy" id="1226660"/>
    <lineage>
        <taxon>Bacteria</taxon>
        <taxon>Pseudomonadati</taxon>
        <taxon>Pseudomonadota</taxon>
        <taxon>Alphaproteobacteria</taxon>
        <taxon>Acetobacterales</taxon>
        <taxon>Acetobacteraceae</taxon>
        <taxon>Acetobacter</taxon>
    </lineage>
</organism>
<dbReference type="EMBL" id="BDEV01000016">
    <property type="protein sequence ID" value="GCD61428.1"/>
    <property type="molecule type" value="Genomic_DNA"/>
</dbReference>
<dbReference type="Pfam" id="PF22752">
    <property type="entry name" value="DUF488-N3i"/>
    <property type="match status" value="1"/>
</dbReference>